<keyword evidence="4 8" id="KW-0067">ATP-binding</keyword>
<dbReference type="EC" id="6.1.1.4" evidence="8"/>
<evidence type="ECO:0000259" key="12">
    <source>
        <dbReference type="Pfam" id="PF09334"/>
    </source>
</evidence>
<evidence type="ECO:0000256" key="8">
    <source>
        <dbReference type="HAMAP-Rule" id="MF_00049"/>
    </source>
</evidence>
<dbReference type="AlphaFoldDB" id="A0A1J4S236"/>
<evidence type="ECO:0000256" key="9">
    <source>
        <dbReference type="RuleBase" id="RU363039"/>
    </source>
</evidence>
<name>A0A1J4S236_9BACT</name>
<evidence type="ECO:0000259" key="10">
    <source>
        <dbReference type="Pfam" id="PF00133"/>
    </source>
</evidence>
<organism evidence="14 15">
    <name type="scientific">Candidatus Collierbacteria bacterium CG1_02_44_10</name>
    <dbReference type="NCBI Taxonomy" id="1805087"/>
    <lineage>
        <taxon>Bacteria</taxon>
        <taxon>Candidatus Collieribacteriota</taxon>
    </lineage>
</organism>
<dbReference type="InterPro" id="IPR025709">
    <property type="entry name" value="Leu_tRNA-synth_edit"/>
</dbReference>
<dbReference type="FunFam" id="3.40.50.620:FF:000003">
    <property type="entry name" value="Leucine--tRNA ligase"/>
    <property type="match status" value="1"/>
</dbReference>
<dbReference type="InterPro" id="IPR014729">
    <property type="entry name" value="Rossmann-like_a/b/a_fold"/>
</dbReference>
<keyword evidence="5 8" id="KW-0648">Protein biosynthesis</keyword>
<comment type="subcellular location">
    <subcellularLocation>
        <location evidence="8">Cytoplasm</location>
    </subcellularLocation>
</comment>
<evidence type="ECO:0000256" key="3">
    <source>
        <dbReference type="ARBA" id="ARBA00022741"/>
    </source>
</evidence>
<dbReference type="Gene3D" id="3.10.20.590">
    <property type="match status" value="1"/>
</dbReference>
<protein>
    <recommendedName>
        <fullName evidence="8">Leucine--tRNA ligase</fullName>
        <ecNumber evidence="8">6.1.1.4</ecNumber>
    </recommendedName>
    <alternativeName>
        <fullName evidence="8">Leucyl-tRNA synthetase</fullName>
        <shortName evidence="8">LeuRS</shortName>
    </alternativeName>
</protein>
<dbReference type="GO" id="GO:0002161">
    <property type="term" value="F:aminoacyl-tRNA deacylase activity"/>
    <property type="evidence" value="ECO:0007669"/>
    <property type="project" value="InterPro"/>
</dbReference>
<comment type="caution">
    <text evidence="14">The sequence shown here is derived from an EMBL/GenBank/DDBJ whole genome shotgun (WGS) entry which is preliminary data.</text>
</comment>
<comment type="caution">
    <text evidence="8">Lacks conserved residue(s) required for the propagation of feature annotation.</text>
</comment>
<dbReference type="PANTHER" id="PTHR43740">
    <property type="entry name" value="LEUCYL-TRNA SYNTHETASE"/>
    <property type="match status" value="1"/>
</dbReference>
<feature type="domain" description="Leucyl-tRNA synthetase editing" evidence="13">
    <location>
        <begin position="222"/>
        <end position="421"/>
    </location>
</feature>
<dbReference type="InterPro" id="IPR002302">
    <property type="entry name" value="Leu-tRNA-ligase"/>
</dbReference>
<evidence type="ECO:0000256" key="4">
    <source>
        <dbReference type="ARBA" id="ARBA00022840"/>
    </source>
</evidence>
<dbReference type="InterPro" id="IPR009080">
    <property type="entry name" value="tRNAsynth_Ia_anticodon-bd"/>
</dbReference>
<accession>A0A1J4S236</accession>
<evidence type="ECO:0000259" key="13">
    <source>
        <dbReference type="Pfam" id="PF13603"/>
    </source>
</evidence>
<evidence type="ECO:0000313" key="14">
    <source>
        <dbReference type="EMBL" id="OIN92738.1"/>
    </source>
</evidence>
<proteinExistence type="inferred from homology"/>
<dbReference type="GO" id="GO:0004823">
    <property type="term" value="F:leucine-tRNA ligase activity"/>
    <property type="evidence" value="ECO:0007669"/>
    <property type="project" value="UniProtKB-UniRule"/>
</dbReference>
<dbReference type="InterPro" id="IPR002300">
    <property type="entry name" value="aa-tRNA-synth_Ia"/>
</dbReference>
<dbReference type="PRINTS" id="PR00985">
    <property type="entry name" value="TRNASYNTHLEU"/>
</dbReference>
<keyword evidence="6 8" id="KW-0030">Aminoacyl-tRNA synthetase</keyword>
<dbReference type="InterPro" id="IPR013155">
    <property type="entry name" value="M/V/L/I-tRNA-synth_anticd-bd"/>
</dbReference>
<dbReference type="NCBIfam" id="TIGR00396">
    <property type="entry name" value="leuS_bact"/>
    <property type="match status" value="1"/>
</dbReference>
<dbReference type="SUPFAM" id="SSF47323">
    <property type="entry name" value="Anticodon-binding domain of a subclass of class I aminoacyl-tRNA synthetases"/>
    <property type="match status" value="1"/>
</dbReference>
<evidence type="ECO:0000256" key="1">
    <source>
        <dbReference type="ARBA" id="ARBA00005594"/>
    </source>
</evidence>
<dbReference type="Pfam" id="PF08264">
    <property type="entry name" value="Anticodon_1"/>
    <property type="match status" value="1"/>
</dbReference>
<dbReference type="InterPro" id="IPR015413">
    <property type="entry name" value="Methionyl/Leucyl_tRNA_Synth"/>
</dbReference>
<feature type="domain" description="Methionyl/Leucyl tRNA synthetase" evidence="12">
    <location>
        <begin position="41"/>
        <end position="186"/>
    </location>
</feature>
<feature type="domain" description="Methionyl/Valyl/Leucyl/Isoleucyl-tRNA synthetase anticodon-binding" evidence="11">
    <location>
        <begin position="707"/>
        <end position="816"/>
    </location>
</feature>
<evidence type="ECO:0000256" key="5">
    <source>
        <dbReference type="ARBA" id="ARBA00022917"/>
    </source>
</evidence>
<dbReference type="SUPFAM" id="SSF50677">
    <property type="entry name" value="ValRS/IleRS/LeuRS editing domain"/>
    <property type="match status" value="1"/>
</dbReference>
<evidence type="ECO:0000313" key="15">
    <source>
        <dbReference type="Proteomes" id="UP000182345"/>
    </source>
</evidence>
<dbReference type="Pfam" id="PF13603">
    <property type="entry name" value="tRNA-synt_1_2"/>
    <property type="match status" value="1"/>
</dbReference>
<dbReference type="GO" id="GO:0005829">
    <property type="term" value="C:cytosol"/>
    <property type="evidence" value="ECO:0007669"/>
    <property type="project" value="TreeGrafter"/>
</dbReference>
<dbReference type="Gene3D" id="1.10.730.10">
    <property type="entry name" value="Isoleucyl-tRNA Synthetase, Domain 1"/>
    <property type="match status" value="1"/>
</dbReference>
<comment type="catalytic activity">
    <reaction evidence="7 8">
        <text>tRNA(Leu) + L-leucine + ATP = L-leucyl-tRNA(Leu) + AMP + diphosphate</text>
        <dbReference type="Rhea" id="RHEA:11688"/>
        <dbReference type="Rhea" id="RHEA-COMP:9613"/>
        <dbReference type="Rhea" id="RHEA-COMP:9622"/>
        <dbReference type="ChEBI" id="CHEBI:30616"/>
        <dbReference type="ChEBI" id="CHEBI:33019"/>
        <dbReference type="ChEBI" id="CHEBI:57427"/>
        <dbReference type="ChEBI" id="CHEBI:78442"/>
        <dbReference type="ChEBI" id="CHEBI:78494"/>
        <dbReference type="ChEBI" id="CHEBI:456215"/>
        <dbReference type="EC" id="6.1.1.4"/>
    </reaction>
</comment>
<dbReference type="PANTHER" id="PTHR43740:SF2">
    <property type="entry name" value="LEUCINE--TRNA LIGASE, MITOCHONDRIAL"/>
    <property type="match status" value="1"/>
</dbReference>
<feature type="short sequence motif" description="'KMSKS' region" evidence="8">
    <location>
        <begin position="621"/>
        <end position="625"/>
    </location>
</feature>
<feature type="binding site" evidence="8">
    <location>
        <position position="624"/>
    </location>
    <ligand>
        <name>ATP</name>
        <dbReference type="ChEBI" id="CHEBI:30616"/>
    </ligand>
</feature>
<dbReference type="HAMAP" id="MF_00049_B">
    <property type="entry name" value="Leu_tRNA_synth_B"/>
    <property type="match status" value="1"/>
</dbReference>
<dbReference type="FunFam" id="1.10.730.10:FF:000002">
    <property type="entry name" value="Leucine--tRNA ligase"/>
    <property type="match status" value="1"/>
</dbReference>
<dbReference type="EMBL" id="MNUK01000005">
    <property type="protein sequence ID" value="OIN92738.1"/>
    <property type="molecule type" value="Genomic_DNA"/>
</dbReference>
<evidence type="ECO:0000256" key="6">
    <source>
        <dbReference type="ARBA" id="ARBA00023146"/>
    </source>
</evidence>
<evidence type="ECO:0000256" key="2">
    <source>
        <dbReference type="ARBA" id="ARBA00022598"/>
    </source>
</evidence>
<sequence>MESYDFKEIEKKWIPRYEDFDGYKGVDFENDREKFYMLIEFPYPSGSGLHVGHAFSMTAADVYARFQRMRGKNVMFPMGWDAFGLPTENYAIKSGRNPQEITKEVTDTFRMQMKRLGFSFDWDREIDSTSPEYYKWTQWIFTKLFEKGLAEKKEMSINWCPKDKIGLANEEVIDGKCERCGTEAEKRTISQWVVKITDYADRLINGLYDTEFIEKVKAAQINWIGKKEGVKIDFEIENSIHRIQCFTKFPETIFGVTWIAIAPEHPLVEEIAAVRNTETRNDDEGHSDTVTQEILKYLDETKKKSEFERTSGVSEKTGIFTGVYAINPVNGKRVPIWIGDYVVANFGTGAVMGVAAHDKRDYMFAEKYGLEIVQVEVPENDPKYVIDAYEKVIEDGLMVNSGKFNGMKAREEAFRAVSNWMVGNEWATKKVEYHLRDWIFSRQHYWGEPIPMVYCENCARDEIGGTTQSHSTTVSQNAGWYPVPATDLPVVLPDVEKYLPTDTGESPLANIKEWVETTCPKCGGKARRETDTMPNWAGSDWYFLRYCDPHSIDVLAEQKKMEYWLPVDVYVGGDEHNTLHLLYSRFIYQFLWDLGAVPKNIPEPYKKRISHGVILGPDGNRMSKSKGNVIVPDEFMEKYGADALRTYLMFMGPFDATMAWNERSLIGVKRFIDKLHNYVCTKIGGQTQGSDSREYSGSTRPTVKILVNKLVRMAETDMANFKFNTVIAKLMETLNNLTREETEISREDLGSLIKVLAPFAPFVAEELWEKIGGSFCIHSTPWPVVDEKYLVDEKVKVTVAINGKMRAVIVVAAGIKETELISLAKQEEKIVKYLNGGKILKTIYVKDRMLNFVMKV</sequence>
<dbReference type="SUPFAM" id="SSF52374">
    <property type="entry name" value="Nucleotidylyl transferase"/>
    <property type="match status" value="1"/>
</dbReference>
<dbReference type="InterPro" id="IPR009008">
    <property type="entry name" value="Val/Leu/Ile-tRNA-synth_edit"/>
</dbReference>
<dbReference type="GO" id="GO:0005524">
    <property type="term" value="F:ATP binding"/>
    <property type="evidence" value="ECO:0007669"/>
    <property type="project" value="UniProtKB-UniRule"/>
</dbReference>
<feature type="domain" description="Aminoacyl-tRNA synthetase class Ia" evidence="10">
    <location>
        <begin position="429"/>
        <end position="651"/>
    </location>
</feature>
<dbReference type="Pfam" id="PF09334">
    <property type="entry name" value="tRNA-synt_1g"/>
    <property type="match status" value="1"/>
</dbReference>
<dbReference type="Pfam" id="PF00133">
    <property type="entry name" value="tRNA-synt_1"/>
    <property type="match status" value="1"/>
</dbReference>
<reference evidence="14 15" key="1">
    <citation type="journal article" date="2016" name="Environ. Microbiol.">
        <title>Genomic resolution of a cold subsurface aquifer community provides metabolic insights for novel microbes adapted to high CO concentrations.</title>
        <authorList>
            <person name="Probst A.J."/>
            <person name="Castelle C.J."/>
            <person name="Singh A."/>
            <person name="Brown C.T."/>
            <person name="Anantharaman K."/>
            <person name="Sharon I."/>
            <person name="Hug L.A."/>
            <person name="Burstein D."/>
            <person name="Emerson J.B."/>
            <person name="Thomas B.C."/>
            <person name="Banfield J.F."/>
        </authorList>
    </citation>
    <scope>NUCLEOTIDE SEQUENCE [LARGE SCALE GENOMIC DNA]</scope>
    <source>
        <strain evidence="14">CG1_02_44_10</strain>
    </source>
</reference>
<evidence type="ECO:0000259" key="11">
    <source>
        <dbReference type="Pfam" id="PF08264"/>
    </source>
</evidence>
<dbReference type="Gene3D" id="3.40.50.620">
    <property type="entry name" value="HUPs"/>
    <property type="match status" value="2"/>
</dbReference>
<comment type="similarity">
    <text evidence="1 8 9">Belongs to the class-I aminoacyl-tRNA synthetase family.</text>
</comment>
<keyword evidence="2 8" id="KW-0436">Ligase</keyword>
<gene>
    <name evidence="8" type="primary">leuS</name>
    <name evidence="14" type="ORF">AUJ42_00200</name>
</gene>
<evidence type="ECO:0000256" key="7">
    <source>
        <dbReference type="ARBA" id="ARBA00047469"/>
    </source>
</evidence>
<dbReference type="Proteomes" id="UP000182345">
    <property type="component" value="Unassembled WGS sequence"/>
</dbReference>
<dbReference type="GO" id="GO:0006429">
    <property type="term" value="P:leucyl-tRNA aminoacylation"/>
    <property type="evidence" value="ECO:0007669"/>
    <property type="project" value="UniProtKB-UniRule"/>
</dbReference>
<keyword evidence="8" id="KW-0963">Cytoplasm</keyword>
<keyword evidence="3 8" id="KW-0547">Nucleotide-binding</keyword>